<dbReference type="OrthoDB" id="9815445at2"/>
<sequence length="274" mass="29919">MKRPAATLAAHTVLLFYTALALFPVVLVIVNSFKGRLAIFRTPYAPPTPETWDLAGYRTVLGGADFPLYFRNSLVVTLASLALILWVSSMAAFALAEYPFPGNTLLGLYLALGIMVPIRLGTVSLLQMMVRLGLTNTLLALILVYAAAGIPLAVFILTQFMRQVPKDLKDAARIDGASEYRIYALVLPLVRPALGTVAVFNMIPIWNDLWFPLILAPAERTKTVILGAQVFLGQYINDWNAVLAALTLAMVPVIVLYVLFSRQLIRGLTAGSVK</sequence>
<feature type="transmembrane region" description="Helical" evidence="7">
    <location>
        <begin position="138"/>
        <end position="161"/>
    </location>
</feature>
<dbReference type="Proteomes" id="UP000000379">
    <property type="component" value="Chromosome"/>
</dbReference>
<dbReference type="PANTHER" id="PTHR43744">
    <property type="entry name" value="ABC TRANSPORTER PERMEASE PROTEIN MG189-RELATED-RELATED"/>
    <property type="match status" value="1"/>
</dbReference>
<dbReference type="eggNOG" id="COG0395">
    <property type="taxonomic scope" value="Bacteria"/>
</dbReference>
<keyword evidence="6 7" id="KW-0472">Membrane</keyword>
<dbReference type="RefSeq" id="WP_013177350.1">
    <property type="nucleotide sequence ID" value="NC_014221.1"/>
</dbReference>
<reference evidence="10" key="1">
    <citation type="submission" date="2010-05" db="EMBL/GenBank/DDBJ databases">
        <title>The complete genome of Truepera radiovictris DSM 17093.</title>
        <authorList>
            <consortium name="US DOE Joint Genome Institute (JGI-PGF)"/>
            <person name="Lucas S."/>
            <person name="Copeland A."/>
            <person name="Lapidus A."/>
            <person name="Glavina del Rio T."/>
            <person name="Dalin E."/>
            <person name="Tice H."/>
            <person name="Bruce D."/>
            <person name="Goodwin L."/>
            <person name="Pitluck S."/>
            <person name="Kyrpides N."/>
            <person name="Mavromatis K."/>
            <person name="Ovchinnikova G."/>
            <person name="Munk A.C."/>
            <person name="Detter J.C."/>
            <person name="Han C."/>
            <person name="Tapia R."/>
            <person name="Land M."/>
            <person name="Hauser L."/>
            <person name="Markowitz V."/>
            <person name="Cheng J.-F."/>
            <person name="Hugenholtz P."/>
            <person name="Woyke T."/>
            <person name="Wu D."/>
            <person name="Tindall B."/>
            <person name="Pomrenke H.G."/>
            <person name="Brambilla E."/>
            <person name="Klenk H.-P."/>
            <person name="Eisen J.A."/>
        </authorList>
    </citation>
    <scope>NUCLEOTIDE SEQUENCE [LARGE SCALE GENOMIC DNA]</scope>
    <source>
        <strain evidence="10">DSM 17093 / CIP 108686 / LMG 22925 / RQ-24</strain>
    </source>
</reference>
<keyword evidence="5 7" id="KW-1133">Transmembrane helix</keyword>
<evidence type="ECO:0000256" key="3">
    <source>
        <dbReference type="ARBA" id="ARBA00022475"/>
    </source>
</evidence>
<dbReference type="Gene3D" id="1.10.3720.10">
    <property type="entry name" value="MetI-like"/>
    <property type="match status" value="1"/>
</dbReference>
<dbReference type="CDD" id="cd06261">
    <property type="entry name" value="TM_PBP2"/>
    <property type="match status" value="1"/>
</dbReference>
<evidence type="ECO:0000256" key="5">
    <source>
        <dbReference type="ARBA" id="ARBA00022989"/>
    </source>
</evidence>
<keyword evidence="2 7" id="KW-0813">Transport</keyword>
<dbReference type="SUPFAM" id="SSF161098">
    <property type="entry name" value="MetI-like"/>
    <property type="match status" value="1"/>
</dbReference>
<dbReference type="GO" id="GO:0055085">
    <property type="term" value="P:transmembrane transport"/>
    <property type="evidence" value="ECO:0007669"/>
    <property type="project" value="InterPro"/>
</dbReference>
<dbReference type="GO" id="GO:0005886">
    <property type="term" value="C:plasma membrane"/>
    <property type="evidence" value="ECO:0007669"/>
    <property type="project" value="UniProtKB-SubCell"/>
</dbReference>
<dbReference type="Pfam" id="PF00528">
    <property type="entry name" value="BPD_transp_1"/>
    <property type="match status" value="1"/>
</dbReference>
<name>D7CU80_TRURR</name>
<evidence type="ECO:0000256" key="4">
    <source>
        <dbReference type="ARBA" id="ARBA00022692"/>
    </source>
</evidence>
<evidence type="ECO:0000313" key="9">
    <source>
        <dbReference type="EMBL" id="ADI13978.1"/>
    </source>
</evidence>
<evidence type="ECO:0000256" key="1">
    <source>
        <dbReference type="ARBA" id="ARBA00004651"/>
    </source>
</evidence>
<keyword evidence="10" id="KW-1185">Reference proteome</keyword>
<dbReference type="PANTHER" id="PTHR43744:SF12">
    <property type="entry name" value="ABC TRANSPORTER PERMEASE PROTEIN MG189-RELATED"/>
    <property type="match status" value="1"/>
</dbReference>
<dbReference type="EMBL" id="CP002049">
    <property type="protein sequence ID" value="ADI13978.1"/>
    <property type="molecule type" value="Genomic_DNA"/>
</dbReference>
<organism evidence="9 10">
    <name type="scientific">Truepera radiovictrix (strain DSM 17093 / CIP 108686 / LMG 22925 / RQ-24)</name>
    <dbReference type="NCBI Taxonomy" id="649638"/>
    <lineage>
        <taxon>Bacteria</taxon>
        <taxon>Thermotogati</taxon>
        <taxon>Deinococcota</taxon>
        <taxon>Deinococci</taxon>
        <taxon>Trueperales</taxon>
        <taxon>Trueperaceae</taxon>
        <taxon>Truepera</taxon>
    </lineage>
</organism>
<evidence type="ECO:0000256" key="7">
    <source>
        <dbReference type="RuleBase" id="RU363032"/>
    </source>
</evidence>
<feature type="transmembrane region" description="Helical" evidence="7">
    <location>
        <begin position="241"/>
        <end position="260"/>
    </location>
</feature>
<dbReference type="InterPro" id="IPR035906">
    <property type="entry name" value="MetI-like_sf"/>
</dbReference>
<keyword evidence="4 7" id="KW-0812">Transmembrane</keyword>
<dbReference type="AlphaFoldDB" id="D7CU80"/>
<dbReference type="InterPro" id="IPR000515">
    <property type="entry name" value="MetI-like"/>
</dbReference>
<dbReference type="STRING" id="649638.Trad_0844"/>
<protein>
    <submittedName>
        <fullName evidence="9">Binding-protein-dependent transport systems inner membrane component</fullName>
    </submittedName>
</protein>
<feature type="domain" description="ABC transmembrane type-1" evidence="8">
    <location>
        <begin position="70"/>
        <end position="260"/>
    </location>
</feature>
<keyword evidence="3" id="KW-1003">Cell membrane</keyword>
<proteinExistence type="inferred from homology"/>
<comment type="similarity">
    <text evidence="7">Belongs to the binding-protein-dependent transport system permease family.</text>
</comment>
<dbReference type="PROSITE" id="PS50928">
    <property type="entry name" value="ABC_TM1"/>
    <property type="match status" value="1"/>
</dbReference>
<dbReference type="KEGG" id="tra:Trad_0844"/>
<reference evidence="9 10" key="2">
    <citation type="journal article" date="2011" name="Stand. Genomic Sci.">
        <title>Complete genome sequence of Truepera radiovictrix type strain (RQ-24).</title>
        <authorList>
            <person name="Ivanova N."/>
            <person name="Rohde C."/>
            <person name="Munk C."/>
            <person name="Nolan M."/>
            <person name="Lucas S."/>
            <person name="Del Rio T.G."/>
            <person name="Tice H."/>
            <person name="Deshpande S."/>
            <person name="Cheng J.F."/>
            <person name="Tapia R."/>
            <person name="Han C."/>
            <person name="Goodwin L."/>
            <person name="Pitluck S."/>
            <person name="Liolios K."/>
            <person name="Mavromatis K."/>
            <person name="Mikhailova N."/>
            <person name="Pati A."/>
            <person name="Chen A."/>
            <person name="Palaniappan K."/>
            <person name="Land M."/>
            <person name="Hauser L."/>
            <person name="Chang Y.J."/>
            <person name="Jeffries C.D."/>
            <person name="Brambilla E."/>
            <person name="Rohde M."/>
            <person name="Goker M."/>
            <person name="Tindall B.J."/>
            <person name="Woyke T."/>
            <person name="Bristow J."/>
            <person name="Eisen J.A."/>
            <person name="Markowitz V."/>
            <person name="Hugenholtz P."/>
            <person name="Kyrpides N.C."/>
            <person name="Klenk H.P."/>
            <person name="Lapidus A."/>
        </authorList>
    </citation>
    <scope>NUCLEOTIDE SEQUENCE [LARGE SCALE GENOMIC DNA]</scope>
    <source>
        <strain evidence="10">DSM 17093 / CIP 108686 / LMG 22925 / RQ-24</strain>
    </source>
</reference>
<evidence type="ECO:0000313" key="10">
    <source>
        <dbReference type="Proteomes" id="UP000000379"/>
    </source>
</evidence>
<comment type="subcellular location">
    <subcellularLocation>
        <location evidence="1 7">Cell membrane</location>
        <topology evidence="1 7">Multi-pass membrane protein</topology>
    </subcellularLocation>
</comment>
<dbReference type="HOGENOM" id="CLU_016047_1_2_0"/>
<evidence type="ECO:0000256" key="6">
    <source>
        <dbReference type="ARBA" id="ARBA00023136"/>
    </source>
</evidence>
<feature type="transmembrane region" description="Helical" evidence="7">
    <location>
        <begin position="74"/>
        <end position="96"/>
    </location>
</feature>
<evidence type="ECO:0000256" key="2">
    <source>
        <dbReference type="ARBA" id="ARBA00022448"/>
    </source>
</evidence>
<evidence type="ECO:0000259" key="8">
    <source>
        <dbReference type="PROSITE" id="PS50928"/>
    </source>
</evidence>
<accession>D7CU80</accession>
<gene>
    <name evidence="9" type="ordered locus">Trad_0844</name>
</gene>
<feature type="transmembrane region" description="Helical" evidence="7">
    <location>
        <begin position="108"/>
        <end position="126"/>
    </location>
</feature>
<feature type="transmembrane region" description="Helical" evidence="7">
    <location>
        <begin position="182"/>
        <end position="203"/>
    </location>
</feature>